<sequence length="282" mass="30557">MLAFQEGDGSREPAPNSSTQTSDSTVELPCFTGNPEAPCPSPATEPPPSRPAEEDEHAELRVSLIGEATVDSPDDLVIGCDDDAVDDHDAPLQALLPLLQRSEPLTWVFAGARIAGDVSMSAGRLVGEWFAEEWRAESGRATDLVIDATWPASTLSVLKTHLKTRIVRHRPDVAVLFLDRSDSSGGVEQLPQFERRMVAVLSVLSEIGALAVVVQPPLRQDDNDIDAEIYFEAISGIARERSLPHLVLPEDGTPSLRKGPDAQARNAALFFCREVMRSLTDS</sequence>
<keyword evidence="3" id="KW-1185">Reference proteome</keyword>
<accession>A0A517SAP5</accession>
<dbReference type="InParanoid" id="A0A517SAP5"/>
<feature type="region of interest" description="Disordered" evidence="1">
    <location>
        <begin position="1"/>
        <end position="57"/>
    </location>
</feature>
<gene>
    <name evidence="2" type="ORF">Pan44_12140</name>
</gene>
<evidence type="ECO:0008006" key="4">
    <source>
        <dbReference type="Google" id="ProtNLM"/>
    </source>
</evidence>
<evidence type="ECO:0000256" key="1">
    <source>
        <dbReference type="SAM" id="MobiDB-lite"/>
    </source>
</evidence>
<dbReference type="KEGG" id="ccos:Pan44_12140"/>
<organism evidence="2 3">
    <name type="scientific">Caulifigura coniformis</name>
    <dbReference type="NCBI Taxonomy" id="2527983"/>
    <lineage>
        <taxon>Bacteria</taxon>
        <taxon>Pseudomonadati</taxon>
        <taxon>Planctomycetota</taxon>
        <taxon>Planctomycetia</taxon>
        <taxon>Planctomycetales</taxon>
        <taxon>Planctomycetaceae</taxon>
        <taxon>Caulifigura</taxon>
    </lineage>
</organism>
<proteinExistence type="predicted"/>
<dbReference type="OrthoDB" id="3288625at2"/>
<name>A0A517SAP5_9PLAN</name>
<protein>
    <recommendedName>
        <fullName evidence="4">SGNH hydrolase-type esterase domain-containing protein</fullName>
    </recommendedName>
</protein>
<dbReference type="Proteomes" id="UP000315700">
    <property type="component" value="Chromosome"/>
</dbReference>
<feature type="compositionally biased region" description="Polar residues" evidence="1">
    <location>
        <begin position="15"/>
        <end position="25"/>
    </location>
</feature>
<dbReference type="EMBL" id="CP036271">
    <property type="protein sequence ID" value="QDT53198.1"/>
    <property type="molecule type" value="Genomic_DNA"/>
</dbReference>
<feature type="compositionally biased region" description="Pro residues" evidence="1">
    <location>
        <begin position="37"/>
        <end position="50"/>
    </location>
</feature>
<dbReference type="AlphaFoldDB" id="A0A517SAP5"/>
<dbReference type="RefSeq" id="WP_145028210.1">
    <property type="nucleotide sequence ID" value="NZ_CP036271.1"/>
</dbReference>
<reference evidence="2 3" key="1">
    <citation type="submission" date="2019-02" db="EMBL/GenBank/DDBJ databases">
        <title>Deep-cultivation of Planctomycetes and their phenomic and genomic characterization uncovers novel biology.</title>
        <authorList>
            <person name="Wiegand S."/>
            <person name="Jogler M."/>
            <person name="Boedeker C."/>
            <person name="Pinto D."/>
            <person name="Vollmers J."/>
            <person name="Rivas-Marin E."/>
            <person name="Kohn T."/>
            <person name="Peeters S.H."/>
            <person name="Heuer A."/>
            <person name="Rast P."/>
            <person name="Oberbeckmann S."/>
            <person name="Bunk B."/>
            <person name="Jeske O."/>
            <person name="Meyerdierks A."/>
            <person name="Storesund J.E."/>
            <person name="Kallscheuer N."/>
            <person name="Luecker S."/>
            <person name="Lage O.M."/>
            <person name="Pohl T."/>
            <person name="Merkel B.J."/>
            <person name="Hornburger P."/>
            <person name="Mueller R.-W."/>
            <person name="Bruemmer F."/>
            <person name="Labrenz M."/>
            <person name="Spormann A.M."/>
            <person name="Op den Camp H."/>
            <person name="Overmann J."/>
            <person name="Amann R."/>
            <person name="Jetten M.S.M."/>
            <person name="Mascher T."/>
            <person name="Medema M.H."/>
            <person name="Devos D.P."/>
            <person name="Kaster A.-K."/>
            <person name="Ovreas L."/>
            <person name="Rohde M."/>
            <person name="Galperin M.Y."/>
            <person name="Jogler C."/>
        </authorList>
    </citation>
    <scope>NUCLEOTIDE SEQUENCE [LARGE SCALE GENOMIC DNA]</scope>
    <source>
        <strain evidence="2 3">Pan44</strain>
    </source>
</reference>
<evidence type="ECO:0000313" key="3">
    <source>
        <dbReference type="Proteomes" id="UP000315700"/>
    </source>
</evidence>
<evidence type="ECO:0000313" key="2">
    <source>
        <dbReference type="EMBL" id="QDT53198.1"/>
    </source>
</evidence>